<dbReference type="AlphaFoldDB" id="A0A2K9YY22"/>
<dbReference type="InterPro" id="IPR015421">
    <property type="entry name" value="PyrdxlP-dep_Trfase_major"/>
</dbReference>
<reference evidence="3 4" key="1">
    <citation type="submission" date="2017-11" db="EMBL/GenBank/DDBJ databases">
        <title>Complete genome of Rhizobium leguminosarum Norway, an ineffective micro-symbiont.</title>
        <authorList>
            <person name="Hoffrichter A."/>
            <person name="Liang J."/>
            <person name="Brachmann A."/>
            <person name="Marin M."/>
        </authorList>
    </citation>
    <scope>NUCLEOTIDE SEQUENCE [LARGE SCALE GENOMIC DNA]</scope>
    <source>
        <strain evidence="3 4">Norway</strain>
    </source>
</reference>
<dbReference type="Proteomes" id="UP000238523">
    <property type="component" value="Chromosome"/>
</dbReference>
<name>A0A2K9YY22_RHILE</name>
<dbReference type="RefSeq" id="WP_105005017.1">
    <property type="nucleotide sequence ID" value="NZ_CP025012.1"/>
</dbReference>
<dbReference type="GO" id="GO:0008483">
    <property type="term" value="F:transaminase activity"/>
    <property type="evidence" value="ECO:0007669"/>
    <property type="project" value="TreeGrafter"/>
</dbReference>
<dbReference type="Gene3D" id="3.40.640.10">
    <property type="entry name" value="Type I PLP-dependent aspartate aminotransferase-like (Major domain)"/>
    <property type="match status" value="1"/>
</dbReference>
<proteinExistence type="inferred from homology"/>
<dbReference type="InterPro" id="IPR000653">
    <property type="entry name" value="DegT/StrS_aminotransferase"/>
</dbReference>
<dbReference type="PANTHER" id="PTHR30244">
    <property type="entry name" value="TRANSAMINASE"/>
    <property type="match status" value="1"/>
</dbReference>
<dbReference type="EMBL" id="CP025012">
    <property type="protein sequence ID" value="AUW40884.1"/>
    <property type="molecule type" value="Genomic_DNA"/>
</dbReference>
<dbReference type="PANTHER" id="PTHR30244:SF34">
    <property type="entry name" value="DTDP-4-AMINO-4,6-DIDEOXYGALACTOSE TRANSAMINASE"/>
    <property type="match status" value="1"/>
</dbReference>
<gene>
    <name evidence="3" type="ORF">CUJ84_Chr000470</name>
</gene>
<evidence type="ECO:0000313" key="4">
    <source>
        <dbReference type="Proteomes" id="UP000238523"/>
    </source>
</evidence>
<dbReference type="GO" id="GO:0000271">
    <property type="term" value="P:polysaccharide biosynthetic process"/>
    <property type="evidence" value="ECO:0007669"/>
    <property type="project" value="TreeGrafter"/>
</dbReference>
<evidence type="ECO:0000313" key="3">
    <source>
        <dbReference type="EMBL" id="AUW40884.1"/>
    </source>
</evidence>
<sequence length="429" mass="46338">MLYRLLPLLVKLRTVSPGLYYLVIRLAKRFMGASLGVYPRVMGNELAAVKAVLESSQWNMAYGRGLAHERLEHEFADSVGSKYAIAVASGGVALQMSMRALGLKPGDETVVQVDTCSATALAVMNAGVTPIFADVSAETFMLDFDDVRRRIGPSSKALIATHMWGNPEDMAAARALANERGLKLIEDACLGLGAVVGGRPAGSWGDVGVFSFGCIKPIQTGEGGMIVTNDEGLARELRSLRHWGDRAIEFGVRDTTTLAWNGRMSELIAAVAREQLKGYPKHLAELRNAVEDFRGEIASYAGLSLCLGSGDAIASSAFTQVVLKLDETQLGAKKADLLARFAVSGVPAWQANFELINSLTFFKQGGWRDWILRGDIERVADNYASAFPNAEKLYQSNGFGFGKPNFLSSGNFRNMISVLNSAIENGRKS</sequence>
<dbReference type="InterPro" id="IPR015424">
    <property type="entry name" value="PyrdxlP-dep_Trfase"/>
</dbReference>
<evidence type="ECO:0008006" key="5">
    <source>
        <dbReference type="Google" id="ProtNLM"/>
    </source>
</evidence>
<protein>
    <recommendedName>
        <fullName evidence="5">DegT/DnrJ/EryC1/StrS family aminotransferase</fullName>
    </recommendedName>
</protein>
<accession>A0A2K9YY22</accession>
<dbReference type="GO" id="GO:0030170">
    <property type="term" value="F:pyridoxal phosphate binding"/>
    <property type="evidence" value="ECO:0007669"/>
    <property type="project" value="TreeGrafter"/>
</dbReference>
<dbReference type="Pfam" id="PF01041">
    <property type="entry name" value="DegT_DnrJ_EryC1"/>
    <property type="match status" value="1"/>
</dbReference>
<evidence type="ECO:0000256" key="1">
    <source>
        <dbReference type="ARBA" id="ARBA00037999"/>
    </source>
</evidence>
<evidence type="ECO:0000256" key="2">
    <source>
        <dbReference type="RuleBase" id="RU004508"/>
    </source>
</evidence>
<dbReference type="SUPFAM" id="SSF53383">
    <property type="entry name" value="PLP-dependent transferases"/>
    <property type="match status" value="1"/>
</dbReference>
<organism evidence="3 4">
    <name type="scientific">Rhizobium leguminosarum</name>
    <dbReference type="NCBI Taxonomy" id="384"/>
    <lineage>
        <taxon>Bacteria</taxon>
        <taxon>Pseudomonadati</taxon>
        <taxon>Pseudomonadota</taxon>
        <taxon>Alphaproteobacteria</taxon>
        <taxon>Hyphomicrobiales</taxon>
        <taxon>Rhizobiaceae</taxon>
        <taxon>Rhizobium/Agrobacterium group</taxon>
        <taxon>Rhizobium</taxon>
    </lineage>
</organism>
<keyword evidence="2" id="KW-0663">Pyridoxal phosphate</keyword>
<comment type="similarity">
    <text evidence="1 2">Belongs to the DegT/DnrJ/EryC1 family.</text>
</comment>